<proteinExistence type="predicted"/>
<keyword evidence="3" id="KW-1185">Reference proteome</keyword>
<dbReference type="PATRIC" id="fig|1029756.8.peg.2194"/>
<dbReference type="AlphaFoldDB" id="V5SFB6"/>
<dbReference type="STRING" id="1029756.W911_10550"/>
<dbReference type="OrthoDB" id="8017431at2"/>
<name>V5SFB6_9HYPH</name>
<feature type="chain" id="PRO_5004740775" description="Phosphodiester glycosidase domain-containing protein" evidence="1">
    <location>
        <begin position="19"/>
        <end position="227"/>
    </location>
</feature>
<sequence>MLVSCTLLALVTAATATAADKPVLDAPSIPQSEIASPAGLPAIGKWMIAKDGSIAHWLGERVDGKKLHEPINVVLIDASSSSADEARKALVAAATAAGYPVRFGHSTGYRGYVGGALYHQLPQGRDDAFSNRVFEETNNHGRIFGPHASEHGFVFIGAFSREAVNFLRDPPHRYASFNQARDGFARALAEHSRYRQTGTVPLGNAIANNPEVTTGDHDGLAVVLRRD</sequence>
<dbReference type="RefSeq" id="WP_023787463.1">
    <property type="nucleotide sequence ID" value="NC_022997.1"/>
</dbReference>
<evidence type="ECO:0000313" key="2">
    <source>
        <dbReference type="EMBL" id="AHB48735.1"/>
    </source>
</evidence>
<protein>
    <recommendedName>
        <fullName evidence="4">Phosphodiester glycosidase domain-containing protein</fullName>
    </recommendedName>
</protein>
<dbReference type="EMBL" id="CP006912">
    <property type="protein sequence ID" value="AHB48735.1"/>
    <property type="molecule type" value="Genomic_DNA"/>
</dbReference>
<gene>
    <name evidence="2" type="ORF">W911_10550</name>
</gene>
<keyword evidence="1" id="KW-0732">Signal</keyword>
<organism evidence="2 3">
    <name type="scientific">Hyphomicrobium nitrativorans NL23</name>
    <dbReference type="NCBI Taxonomy" id="1029756"/>
    <lineage>
        <taxon>Bacteria</taxon>
        <taxon>Pseudomonadati</taxon>
        <taxon>Pseudomonadota</taxon>
        <taxon>Alphaproteobacteria</taxon>
        <taxon>Hyphomicrobiales</taxon>
        <taxon>Hyphomicrobiaceae</taxon>
        <taxon>Hyphomicrobium</taxon>
    </lineage>
</organism>
<dbReference type="KEGG" id="hni:W911_10550"/>
<evidence type="ECO:0008006" key="4">
    <source>
        <dbReference type="Google" id="ProtNLM"/>
    </source>
</evidence>
<evidence type="ECO:0000313" key="3">
    <source>
        <dbReference type="Proteomes" id="UP000018542"/>
    </source>
</evidence>
<dbReference type="HOGENOM" id="CLU_1218429_0_0_5"/>
<evidence type="ECO:0000256" key="1">
    <source>
        <dbReference type="SAM" id="SignalP"/>
    </source>
</evidence>
<reference evidence="2 3" key="1">
    <citation type="journal article" date="2014" name="Genome Announc.">
        <title>Complete Genome Sequence of Hyphomicrobium nitrativorans Strain NL23, a Denitrifying Bacterium Isolated from Biofilm of a Methanol-Fed Denitrification System Treating Seawater at the Montreal Biodome.</title>
        <authorList>
            <person name="Martineau C."/>
            <person name="Villeneuve C."/>
            <person name="Mauffrey F."/>
            <person name="Villemur R."/>
        </authorList>
    </citation>
    <scope>NUCLEOTIDE SEQUENCE [LARGE SCALE GENOMIC DNA]</scope>
    <source>
        <strain evidence="2">NL23</strain>
    </source>
</reference>
<dbReference type="Proteomes" id="UP000018542">
    <property type="component" value="Chromosome"/>
</dbReference>
<feature type="signal peptide" evidence="1">
    <location>
        <begin position="1"/>
        <end position="18"/>
    </location>
</feature>
<accession>V5SFB6</accession>